<evidence type="ECO:0000313" key="2">
    <source>
        <dbReference type="EMBL" id="EOB05218.1"/>
    </source>
</evidence>
<dbReference type="Proteomes" id="UP000296049">
    <property type="component" value="Unassembled WGS sequence"/>
</dbReference>
<dbReference type="EMBL" id="KB742711">
    <property type="protein sequence ID" value="EOB05218.1"/>
    <property type="molecule type" value="Genomic_DNA"/>
</dbReference>
<reference evidence="3" key="1">
    <citation type="journal article" date="2013" name="Nat. Genet.">
        <title>The duck genome and transcriptome provide insight into an avian influenza virus reservoir species.</title>
        <authorList>
            <person name="Huang Y."/>
            <person name="Li Y."/>
            <person name="Burt D.W."/>
            <person name="Chen H."/>
            <person name="Zhang Y."/>
            <person name="Qian W."/>
            <person name="Kim H."/>
            <person name="Gan S."/>
            <person name="Zhao Y."/>
            <person name="Li J."/>
            <person name="Yi K."/>
            <person name="Feng H."/>
            <person name="Zhu P."/>
            <person name="Li B."/>
            <person name="Liu Q."/>
            <person name="Fairley S."/>
            <person name="Magor K.E."/>
            <person name="Du Z."/>
            <person name="Hu X."/>
            <person name="Goodman L."/>
            <person name="Tafer H."/>
            <person name="Vignal A."/>
            <person name="Lee T."/>
            <person name="Kim K.W."/>
            <person name="Sheng Z."/>
            <person name="An Y."/>
            <person name="Searle S."/>
            <person name="Herrero J."/>
            <person name="Groenen M.A."/>
            <person name="Crooijmans R.P."/>
            <person name="Faraut T."/>
            <person name="Cai Q."/>
            <person name="Webster R.G."/>
            <person name="Aldridge J.R."/>
            <person name="Warren W.C."/>
            <person name="Bartschat S."/>
            <person name="Kehr S."/>
            <person name="Marz M."/>
            <person name="Stadler P.F."/>
            <person name="Smith J."/>
            <person name="Kraus R.H."/>
            <person name="Zhao Y."/>
            <person name="Ren L."/>
            <person name="Fei J."/>
            <person name="Morisson M."/>
            <person name="Kaiser P."/>
            <person name="Griffin D.K."/>
            <person name="Rao M."/>
            <person name="Pitel F."/>
            <person name="Wang J."/>
            <person name="Li N."/>
        </authorList>
    </citation>
    <scope>NUCLEOTIDE SEQUENCE [LARGE SCALE GENOMIC DNA]</scope>
</reference>
<keyword evidence="1" id="KW-0812">Transmembrane</keyword>
<keyword evidence="1" id="KW-0472">Membrane</keyword>
<keyword evidence="1" id="KW-1133">Transmembrane helix</keyword>
<evidence type="ECO:0000256" key="1">
    <source>
        <dbReference type="SAM" id="Phobius"/>
    </source>
</evidence>
<protein>
    <submittedName>
        <fullName evidence="2">Uncharacterized protein</fullName>
    </submittedName>
</protein>
<evidence type="ECO:0000313" key="3">
    <source>
        <dbReference type="Proteomes" id="UP000296049"/>
    </source>
</evidence>
<name>R0LXJ8_ANAPL</name>
<proteinExistence type="predicted"/>
<keyword evidence="3" id="KW-1185">Reference proteome</keyword>
<sequence length="102" mass="11148">MQHSSVQRVSTPPFALPAARLCGNGTSRGSQRLLCPGWDSQSARRADSSFVGDHPLNRAGASSWSLFQAAPIPRRFVALSLTGFWTNIAAIWSVLHNQSDRR</sequence>
<accession>R0LXJ8</accession>
<dbReference type="AlphaFoldDB" id="R0LXJ8"/>
<feature type="transmembrane region" description="Helical" evidence="1">
    <location>
        <begin position="76"/>
        <end position="95"/>
    </location>
</feature>
<organism evidence="2 3">
    <name type="scientific">Anas platyrhynchos</name>
    <name type="common">Mallard</name>
    <name type="synonym">Anas boschas</name>
    <dbReference type="NCBI Taxonomy" id="8839"/>
    <lineage>
        <taxon>Eukaryota</taxon>
        <taxon>Metazoa</taxon>
        <taxon>Chordata</taxon>
        <taxon>Craniata</taxon>
        <taxon>Vertebrata</taxon>
        <taxon>Euteleostomi</taxon>
        <taxon>Archelosauria</taxon>
        <taxon>Archosauria</taxon>
        <taxon>Dinosauria</taxon>
        <taxon>Saurischia</taxon>
        <taxon>Theropoda</taxon>
        <taxon>Coelurosauria</taxon>
        <taxon>Aves</taxon>
        <taxon>Neognathae</taxon>
        <taxon>Galloanserae</taxon>
        <taxon>Anseriformes</taxon>
        <taxon>Anatidae</taxon>
        <taxon>Anatinae</taxon>
        <taxon>Anas</taxon>
    </lineage>
</organism>
<gene>
    <name evidence="2" type="ORF">Anapl_02109</name>
</gene>